<keyword evidence="1" id="KW-0812">Transmembrane</keyword>
<sequence length="43" mass="5116">MRRYKFNSCCTSRWKIPEYSLFTTCLYCLTILSWTGTSVTRVV</sequence>
<dbReference type="AlphaFoldDB" id="A0A0E9P702"/>
<evidence type="ECO:0000256" key="1">
    <source>
        <dbReference type="SAM" id="Phobius"/>
    </source>
</evidence>
<keyword evidence="1" id="KW-1133">Transmembrane helix</keyword>
<organism evidence="2">
    <name type="scientific">Anguilla anguilla</name>
    <name type="common">European freshwater eel</name>
    <name type="synonym">Muraena anguilla</name>
    <dbReference type="NCBI Taxonomy" id="7936"/>
    <lineage>
        <taxon>Eukaryota</taxon>
        <taxon>Metazoa</taxon>
        <taxon>Chordata</taxon>
        <taxon>Craniata</taxon>
        <taxon>Vertebrata</taxon>
        <taxon>Euteleostomi</taxon>
        <taxon>Actinopterygii</taxon>
        <taxon>Neopterygii</taxon>
        <taxon>Teleostei</taxon>
        <taxon>Anguilliformes</taxon>
        <taxon>Anguillidae</taxon>
        <taxon>Anguilla</taxon>
    </lineage>
</organism>
<name>A0A0E9P702_ANGAN</name>
<keyword evidence="1" id="KW-0472">Membrane</keyword>
<reference evidence="2" key="2">
    <citation type="journal article" date="2015" name="Fish Shellfish Immunol.">
        <title>Early steps in the European eel (Anguilla anguilla)-Vibrio vulnificus interaction in the gills: Role of the RtxA13 toxin.</title>
        <authorList>
            <person name="Callol A."/>
            <person name="Pajuelo D."/>
            <person name="Ebbesson L."/>
            <person name="Teles M."/>
            <person name="MacKenzie S."/>
            <person name="Amaro C."/>
        </authorList>
    </citation>
    <scope>NUCLEOTIDE SEQUENCE</scope>
</reference>
<reference evidence="2" key="1">
    <citation type="submission" date="2014-11" db="EMBL/GenBank/DDBJ databases">
        <authorList>
            <person name="Amaro Gonzalez C."/>
        </authorList>
    </citation>
    <scope>NUCLEOTIDE SEQUENCE</scope>
</reference>
<proteinExistence type="predicted"/>
<feature type="transmembrane region" description="Helical" evidence="1">
    <location>
        <begin position="21"/>
        <end position="40"/>
    </location>
</feature>
<evidence type="ECO:0000313" key="2">
    <source>
        <dbReference type="EMBL" id="JAH00284.1"/>
    </source>
</evidence>
<accession>A0A0E9P702</accession>
<dbReference type="EMBL" id="GBXM01108293">
    <property type="protein sequence ID" value="JAH00284.1"/>
    <property type="molecule type" value="Transcribed_RNA"/>
</dbReference>
<protein>
    <submittedName>
        <fullName evidence="2">Uncharacterized protein</fullName>
    </submittedName>
</protein>